<feature type="transmembrane region" description="Helical" evidence="1">
    <location>
        <begin position="273"/>
        <end position="293"/>
    </location>
</feature>
<keyword evidence="3" id="KW-1185">Reference proteome</keyword>
<reference evidence="4" key="1">
    <citation type="submission" date="2025-08" db="UniProtKB">
        <authorList>
            <consortium name="RefSeq"/>
        </authorList>
    </citation>
    <scope>IDENTIFICATION</scope>
</reference>
<accession>A0AAJ6YAG1</accession>
<sequence>MGVSCLDFAKSLFANLSRLLRKKRKHVAAAWLLNFIWLAYLSAEWVATLCMGILARIQGGTETNYANPNPDFVPAFWAATLLVQLGGPDAITAYSVEDNQLWLRQLLQLITQVAVVFYALLRSWWSKDPLIFVAVPVFVSGVIKYGERIWALRSASFDNAVLHEEVQRLSQQLDEKFPSPDLLDMSIEDINRALGFHRIASQVVHLHEAHLLFQISKMLFTDYMLPFSTHMTSYLILSSKNAAEAFRLIEVELGFMFDALYTKVITGLCWQGFLLRAISCSSSIAALLAFARMTINCHAYSTTNIVVSYCLLIGAILHETYSFVFLVFSDWVMLWLSKQHKRWATAVCQAIVSSNQKWPLNCNDRKKWRGTMAQQDRISDESTLVKMLLKQLLRIKDFQSWERVEMQLKEAIFNYLLQKRLRFNHCMPLPDPGMNNLNEILAERGDQVLRTDGCLEGQFRESTVDADFRESLLLWYLATDICYYDNSRTNGAYVDPNARISKSLSNYMQYVLTDYPSMLPKMIQGERRAINSSRVISGSCWAWRSRITARTHWCSEEFLRVIQENSPETSIASDGCKLARSLQDLGKERGKERKRKMISEVWVEMLTYTAVRCNWQEHAKTQHEAGSYSLMCAFLWLILA</sequence>
<dbReference type="KEGG" id="peu:105142202"/>
<dbReference type="PANTHER" id="PTHR31325">
    <property type="entry name" value="OS01G0798800 PROTEIN-RELATED"/>
    <property type="match status" value="1"/>
</dbReference>
<evidence type="ECO:0000259" key="2">
    <source>
        <dbReference type="Pfam" id="PF13968"/>
    </source>
</evidence>
<dbReference type="RefSeq" id="XP_011048024.1">
    <property type="nucleotide sequence ID" value="XM_011049722.1"/>
</dbReference>
<dbReference type="Pfam" id="PF04578">
    <property type="entry name" value="DUF594"/>
    <property type="match status" value="1"/>
</dbReference>
<dbReference type="InterPro" id="IPR007658">
    <property type="entry name" value="DUF594"/>
</dbReference>
<keyword evidence="1" id="KW-0812">Transmembrane</keyword>
<evidence type="ECO:0000256" key="1">
    <source>
        <dbReference type="SAM" id="Phobius"/>
    </source>
</evidence>
<keyword evidence="1" id="KW-0472">Membrane</keyword>
<dbReference type="AlphaFoldDB" id="A0AAJ6YAG1"/>
<dbReference type="Pfam" id="PF13968">
    <property type="entry name" value="DUF4220"/>
    <property type="match status" value="1"/>
</dbReference>
<protein>
    <submittedName>
        <fullName evidence="4">Uncharacterized protein LOC105142202</fullName>
    </submittedName>
</protein>
<feature type="transmembrane region" description="Helical" evidence="1">
    <location>
        <begin position="305"/>
        <end position="332"/>
    </location>
</feature>
<name>A0AAJ6YAG1_POPEU</name>
<feature type="transmembrane region" description="Helical" evidence="1">
    <location>
        <begin position="28"/>
        <end position="55"/>
    </location>
</feature>
<gene>
    <name evidence="4" type="primary">LOC105142202</name>
</gene>
<dbReference type="GeneID" id="105142202"/>
<evidence type="ECO:0000313" key="3">
    <source>
        <dbReference type="Proteomes" id="UP000694918"/>
    </source>
</evidence>
<evidence type="ECO:0000313" key="4">
    <source>
        <dbReference type="RefSeq" id="XP_011048024.1"/>
    </source>
</evidence>
<keyword evidence="1" id="KW-1133">Transmembrane helix</keyword>
<proteinExistence type="predicted"/>
<dbReference type="Proteomes" id="UP000694918">
    <property type="component" value="Unplaced"/>
</dbReference>
<organism evidence="3 4">
    <name type="scientific">Populus euphratica</name>
    <name type="common">Euphrates poplar</name>
    <dbReference type="NCBI Taxonomy" id="75702"/>
    <lineage>
        <taxon>Eukaryota</taxon>
        <taxon>Viridiplantae</taxon>
        <taxon>Streptophyta</taxon>
        <taxon>Embryophyta</taxon>
        <taxon>Tracheophyta</taxon>
        <taxon>Spermatophyta</taxon>
        <taxon>Magnoliopsida</taxon>
        <taxon>eudicotyledons</taxon>
        <taxon>Gunneridae</taxon>
        <taxon>Pentapetalae</taxon>
        <taxon>rosids</taxon>
        <taxon>fabids</taxon>
        <taxon>Malpighiales</taxon>
        <taxon>Salicaceae</taxon>
        <taxon>Saliceae</taxon>
        <taxon>Populus</taxon>
    </lineage>
</organism>
<dbReference type="InterPro" id="IPR025315">
    <property type="entry name" value="DUF4220"/>
</dbReference>
<feature type="domain" description="DUF4220" evidence="2">
    <location>
        <begin position="37"/>
        <end position="375"/>
    </location>
</feature>